<evidence type="ECO:0000313" key="2">
    <source>
        <dbReference type="Proteomes" id="UP000887574"/>
    </source>
</evidence>
<dbReference type="InterPro" id="IPR027417">
    <property type="entry name" value="P-loop_NTPase"/>
</dbReference>
<accession>A0A915DQ68</accession>
<dbReference type="PROSITE" id="PS51194">
    <property type="entry name" value="HELICASE_CTER"/>
    <property type="match status" value="1"/>
</dbReference>
<protein>
    <submittedName>
        <fullName evidence="3">Helicase C-terminal domain-containing protein</fullName>
    </submittedName>
</protein>
<reference evidence="3" key="1">
    <citation type="submission" date="2022-11" db="UniProtKB">
        <authorList>
            <consortium name="WormBaseParasite"/>
        </authorList>
    </citation>
    <scope>IDENTIFICATION</scope>
</reference>
<feature type="domain" description="Helicase C-terminal" evidence="1">
    <location>
        <begin position="1"/>
        <end position="65"/>
    </location>
</feature>
<dbReference type="SUPFAM" id="SSF52540">
    <property type="entry name" value="P-loop containing nucleoside triphosphate hydrolases"/>
    <property type="match status" value="1"/>
</dbReference>
<proteinExistence type="predicted"/>
<dbReference type="Proteomes" id="UP000887574">
    <property type="component" value="Unplaced"/>
</dbReference>
<evidence type="ECO:0000259" key="1">
    <source>
        <dbReference type="PROSITE" id="PS51194"/>
    </source>
</evidence>
<keyword evidence="2" id="KW-1185">Reference proteome</keyword>
<dbReference type="AlphaFoldDB" id="A0A915DQ68"/>
<sequence>MVINYDFPNSTEDYVNRIGRTARGNKKGESYTFFTSHDGFKNAQRLIQVLREANQEVPQSLEQLASGSFAPKAISLGSSQRLLLAAKLYSVNSILHQPAITPRYVYFSMYLAEQEPEKTHKQTVARDSFISVLMLR</sequence>
<dbReference type="InterPro" id="IPR001650">
    <property type="entry name" value="Helicase_C-like"/>
</dbReference>
<dbReference type="Gene3D" id="3.40.50.300">
    <property type="entry name" value="P-loop containing nucleotide triphosphate hydrolases"/>
    <property type="match status" value="1"/>
</dbReference>
<evidence type="ECO:0000313" key="3">
    <source>
        <dbReference type="WBParaSite" id="jg22477"/>
    </source>
</evidence>
<name>A0A915DQ68_9BILA</name>
<dbReference type="WBParaSite" id="jg22477">
    <property type="protein sequence ID" value="jg22477"/>
    <property type="gene ID" value="jg22477"/>
</dbReference>
<organism evidence="2 3">
    <name type="scientific">Ditylenchus dipsaci</name>
    <dbReference type="NCBI Taxonomy" id="166011"/>
    <lineage>
        <taxon>Eukaryota</taxon>
        <taxon>Metazoa</taxon>
        <taxon>Ecdysozoa</taxon>
        <taxon>Nematoda</taxon>
        <taxon>Chromadorea</taxon>
        <taxon>Rhabditida</taxon>
        <taxon>Tylenchina</taxon>
        <taxon>Tylenchomorpha</taxon>
        <taxon>Sphaerularioidea</taxon>
        <taxon>Anguinidae</taxon>
        <taxon>Anguininae</taxon>
        <taxon>Ditylenchus</taxon>
    </lineage>
</organism>
<dbReference type="PANTHER" id="PTHR47958">
    <property type="entry name" value="ATP-DEPENDENT RNA HELICASE DBP3"/>
    <property type="match status" value="1"/>
</dbReference>